<evidence type="ECO:0000256" key="8">
    <source>
        <dbReference type="HAMAP-Rule" id="MF_01302"/>
    </source>
</evidence>
<evidence type="ECO:0000256" key="2">
    <source>
        <dbReference type="ARBA" id="ARBA00022730"/>
    </source>
</evidence>
<keyword evidence="4 8" id="KW-0689">Ribosomal protein</keyword>
<evidence type="ECO:0000313" key="10">
    <source>
        <dbReference type="EMBL" id="ETZ04767.1"/>
    </source>
</evidence>
<name>A0A061JHF0_9PROT</name>
<dbReference type="PROSITE" id="PS00053">
    <property type="entry name" value="RIBOSOMAL_S8"/>
    <property type="match status" value="1"/>
</dbReference>
<comment type="similarity">
    <text evidence="1 8 9">Belongs to the universal ribosomal protein uS8 family.</text>
</comment>
<dbReference type="FunFam" id="3.30.1490.10:FF:000001">
    <property type="entry name" value="30S ribosomal protein S8"/>
    <property type="match status" value="1"/>
</dbReference>
<evidence type="ECO:0000256" key="3">
    <source>
        <dbReference type="ARBA" id="ARBA00022884"/>
    </source>
</evidence>
<accession>A0A061JHF0</accession>
<evidence type="ECO:0000256" key="7">
    <source>
        <dbReference type="ARBA" id="ARBA00046740"/>
    </source>
</evidence>
<dbReference type="InterPro" id="IPR035987">
    <property type="entry name" value="Ribosomal_uS8_sf"/>
</dbReference>
<dbReference type="GO" id="GO:1990904">
    <property type="term" value="C:ribonucleoprotein complex"/>
    <property type="evidence" value="ECO:0007669"/>
    <property type="project" value="UniProtKB-KW"/>
</dbReference>
<dbReference type="GO" id="GO:0006412">
    <property type="term" value="P:translation"/>
    <property type="evidence" value="ECO:0007669"/>
    <property type="project" value="UniProtKB-UniRule"/>
</dbReference>
<dbReference type="InterPro" id="IPR047863">
    <property type="entry name" value="Ribosomal_uS8_CS"/>
</dbReference>
<keyword evidence="3 8" id="KW-0694">RNA-binding</keyword>
<dbReference type="GO" id="GO:0005840">
    <property type="term" value="C:ribosome"/>
    <property type="evidence" value="ECO:0007669"/>
    <property type="project" value="UniProtKB-KW"/>
</dbReference>
<dbReference type="EMBL" id="ARPM03000153">
    <property type="protein sequence ID" value="ETZ04767.1"/>
    <property type="molecule type" value="Genomic_DNA"/>
</dbReference>
<dbReference type="Proteomes" id="UP000026922">
    <property type="component" value="Unassembled WGS sequence"/>
</dbReference>
<dbReference type="HAMAP" id="MF_01302_B">
    <property type="entry name" value="Ribosomal_uS8_B"/>
    <property type="match status" value="1"/>
</dbReference>
<dbReference type="InterPro" id="IPR000630">
    <property type="entry name" value="Ribosomal_uS8"/>
</dbReference>
<dbReference type="GO" id="GO:0019843">
    <property type="term" value="F:rRNA binding"/>
    <property type="evidence" value="ECO:0007669"/>
    <property type="project" value="UniProtKB-UniRule"/>
</dbReference>
<dbReference type="Gene3D" id="3.30.1370.30">
    <property type="match status" value="1"/>
</dbReference>
<dbReference type="SUPFAM" id="SSF56047">
    <property type="entry name" value="Ribosomal protein S8"/>
    <property type="match status" value="1"/>
</dbReference>
<sequence>MAFTDPVGDMITRIRNAQKRKKEIVLVPVSRLKKSILDVLVQEGYISSYSEIGDSVSCAMLKVQLKYHRTRPVIREIKRVSKPSVHFYRKLSDKHRVASGLGSAILTTSRGVVSDVKARALGVGGKVLLTVW</sequence>
<evidence type="ECO:0000256" key="9">
    <source>
        <dbReference type="RuleBase" id="RU003660"/>
    </source>
</evidence>
<organism evidence="10 11">
    <name type="scientific">Holospora undulata HU1</name>
    <dbReference type="NCBI Taxonomy" id="1321371"/>
    <lineage>
        <taxon>Bacteria</taxon>
        <taxon>Pseudomonadati</taxon>
        <taxon>Pseudomonadota</taxon>
        <taxon>Alphaproteobacteria</taxon>
        <taxon>Holosporales</taxon>
        <taxon>Holosporaceae</taxon>
        <taxon>Holospora</taxon>
    </lineage>
</organism>
<keyword evidence="2 8" id="KW-0699">rRNA-binding</keyword>
<comment type="caution">
    <text evidence="10">The sequence shown here is derived from an EMBL/GenBank/DDBJ whole genome shotgun (WGS) entry which is preliminary data.</text>
</comment>
<evidence type="ECO:0000256" key="1">
    <source>
        <dbReference type="ARBA" id="ARBA00006471"/>
    </source>
</evidence>
<dbReference type="GO" id="GO:0005737">
    <property type="term" value="C:cytoplasm"/>
    <property type="evidence" value="ECO:0007669"/>
    <property type="project" value="UniProtKB-ARBA"/>
</dbReference>
<reference evidence="10 11" key="1">
    <citation type="journal article" date="2013" name="Genome Announc.">
        <title>Draft Genome Sequence of Holospora undulata Strain HU1, a Micronucleus-Specific Symbiont of the Ciliate Paramecium caudatum.</title>
        <authorList>
            <person name="Dohra H."/>
            <person name="Suzuki H."/>
            <person name="Suzuki T."/>
            <person name="Tanaka K."/>
            <person name="Fujishima M."/>
        </authorList>
    </citation>
    <scope>NUCLEOTIDE SEQUENCE [LARGE SCALE GENOMIC DNA]</scope>
    <source>
        <strain evidence="10 11">HU1</strain>
    </source>
</reference>
<evidence type="ECO:0000256" key="6">
    <source>
        <dbReference type="ARBA" id="ARBA00035258"/>
    </source>
</evidence>
<comment type="subunit">
    <text evidence="7 8">Part of the 30S ribosomal subunit. Contacts proteins S5 and S12.</text>
</comment>
<dbReference type="AlphaFoldDB" id="A0A061JHF0"/>
<dbReference type="RefSeq" id="WP_006299161.1">
    <property type="nucleotide sequence ID" value="NZ_ARPM03000153.1"/>
</dbReference>
<evidence type="ECO:0000313" key="11">
    <source>
        <dbReference type="Proteomes" id="UP000026922"/>
    </source>
</evidence>
<proteinExistence type="inferred from homology"/>
<dbReference type="FunFam" id="3.30.1370.30:FF:000002">
    <property type="entry name" value="30S ribosomal protein S8"/>
    <property type="match status" value="1"/>
</dbReference>
<protein>
    <recommendedName>
        <fullName evidence="6 8">Small ribosomal subunit protein uS8</fullName>
    </recommendedName>
</protein>
<dbReference type="NCBIfam" id="NF001109">
    <property type="entry name" value="PRK00136.1"/>
    <property type="match status" value="1"/>
</dbReference>
<keyword evidence="5 8" id="KW-0687">Ribonucleoprotein</keyword>
<dbReference type="Gene3D" id="3.30.1490.10">
    <property type="match status" value="1"/>
</dbReference>
<keyword evidence="11" id="KW-1185">Reference proteome</keyword>
<dbReference type="GO" id="GO:0003735">
    <property type="term" value="F:structural constituent of ribosome"/>
    <property type="evidence" value="ECO:0007669"/>
    <property type="project" value="InterPro"/>
</dbReference>
<gene>
    <name evidence="8" type="primary">rpsH</name>
    <name evidence="10" type="ORF">K737_300825</name>
</gene>
<comment type="function">
    <text evidence="8">One of the primary rRNA binding proteins, it binds directly to 16S rRNA central domain where it helps coordinate assembly of the platform of the 30S subunit.</text>
</comment>
<dbReference type="Pfam" id="PF00410">
    <property type="entry name" value="Ribosomal_S8"/>
    <property type="match status" value="1"/>
</dbReference>
<dbReference type="PANTHER" id="PTHR11758">
    <property type="entry name" value="40S RIBOSOMAL PROTEIN S15A"/>
    <property type="match status" value="1"/>
</dbReference>
<evidence type="ECO:0000256" key="5">
    <source>
        <dbReference type="ARBA" id="ARBA00023274"/>
    </source>
</evidence>
<evidence type="ECO:0000256" key="4">
    <source>
        <dbReference type="ARBA" id="ARBA00022980"/>
    </source>
</evidence>